<proteinExistence type="inferred from homology"/>
<dbReference type="InterPro" id="IPR036291">
    <property type="entry name" value="NAD(P)-bd_dom_sf"/>
</dbReference>
<evidence type="ECO:0000313" key="6">
    <source>
        <dbReference type="EMBL" id="SUP76176.1"/>
    </source>
</evidence>
<comment type="similarity">
    <text evidence="2">Belongs to the NAD(P)-dependent epimerase/dehydratase family.</text>
</comment>
<evidence type="ECO:0000256" key="1">
    <source>
        <dbReference type="ARBA" id="ARBA00005125"/>
    </source>
</evidence>
<name>A0A380PRE1_YERFR</name>
<evidence type="ECO:0000256" key="3">
    <source>
        <dbReference type="SAM" id="MobiDB-lite"/>
    </source>
</evidence>
<dbReference type="GeneID" id="57906445"/>
<feature type="transmembrane region" description="Helical" evidence="4">
    <location>
        <begin position="443"/>
        <end position="466"/>
    </location>
</feature>
<keyword evidence="4" id="KW-0472">Membrane</keyword>
<dbReference type="InterPro" id="IPR021295">
    <property type="entry name" value="DUF2867"/>
</dbReference>
<dbReference type="Pfam" id="PF01370">
    <property type="entry name" value="Epimerase"/>
    <property type="match status" value="1"/>
</dbReference>
<feature type="region of interest" description="Disordered" evidence="3">
    <location>
        <begin position="481"/>
        <end position="501"/>
    </location>
</feature>
<evidence type="ECO:0000256" key="4">
    <source>
        <dbReference type="SAM" id="Phobius"/>
    </source>
</evidence>
<dbReference type="Proteomes" id="UP000254835">
    <property type="component" value="Unassembled WGS sequence"/>
</dbReference>
<reference evidence="6 7" key="1">
    <citation type="submission" date="2018-06" db="EMBL/GenBank/DDBJ databases">
        <authorList>
            <consortium name="Pathogen Informatics"/>
            <person name="Doyle S."/>
        </authorList>
    </citation>
    <scope>NUCLEOTIDE SEQUENCE [LARGE SCALE GENOMIC DNA]</scope>
    <source>
        <strain evidence="6 7">NCTC11470</strain>
    </source>
</reference>
<gene>
    <name evidence="6" type="ORF">NCTC11470_01202</name>
</gene>
<keyword evidence="4" id="KW-1133">Transmembrane helix</keyword>
<dbReference type="SUPFAM" id="SSF51735">
    <property type="entry name" value="NAD(P)-binding Rossmann-fold domains"/>
    <property type="match status" value="1"/>
</dbReference>
<dbReference type="OrthoDB" id="9774199at2"/>
<organism evidence="6 7">
    <name type="scientific">Yersinia frederiksenii</name>
    <dbReference type="NCBI Taxonomy" id="29484"/>
    <lineage>
        <taxon>Bacteria</taxon>
        <taxon>Pseudomonadati</taxon>
        <taxon>Pseudomonadota</taxon>
        <taxon>Gammaproteobacteria</taxon>
        <taxon>Enterobacterales</taxon>
        <taxon>Yersiniaceae</taxon>
        <taxon>Yersinia</taxon>
    </lineage>
</organism>
<accession>A0A380PRE1</accession>
<dbReference type="EMBL" id="UHJA01000001">
    <property type="protein sequence ID" value="SUP76176.1"/>
    <property type="molecule type" value="Genomic_DNA"/>
</dbReference>
<dbReference type="PANTHER" id="PTHR43000">
    <property type="entry name" value="DTDP-D-GLUCOSE 4,6-DEHYDRATASE-RELATED"/>
    <property type="match status" value="1"/>
</dbReference>
<evidence type="ECO:0000313" key="7">
    <source>
        <dbReference type="Proteomes" id="UP000254835"/>
    </source>
</evidence>
<dbReference type="Pfam" id="PF11066">
    <property type="entry name" value="DUF2867"/>
    <property type="match status" value="1"/>
</dbReference>
<sequence length="501" mass="56194">MTPQRILVLGASGYIGQHLIPKLSQQGHQVIAAARRIEWLKEQPWPGVDCRFVDLYQPATLNAALQDIDIVYYLVHGMGDGQDLIEQERIAANNMKVALQHVASTSSSPVKQVIFLGASQPDDSKSSHLIARKLTGDLLRQSGIPVTELRASIIIGPGSAAFEVMRDMVYNLPILTPPRWVRSKSSPVALENLLVYLTELLNHPSAENRIFDVAGPEYISYQTMFERFIAISGKRRWLVPIPLPTRFISVYFINMITSVPTSIASALIEGLNHDLPADGQALQALIPQQLISFDDAVKETLRREDEVVDSADWGYDPEARARWRPGYGFYPKQAGCQLYTTASSEALWHVVQQIGGKEGYFYGNPLWKIRAWMDDIAGGGVVYGRPQRETLELGDLIDGWKVITLKPMRQLAMMFGMKAPGLGRLTFTIKDLGGRRSFDVRAWWHPAGFNGLLYWFVMMPAHLFIFRGMAKRITTLAEQYDRENSPEGGSLSNLKDNQHNQ</sequence>
<dbReference type="InterPro" id="IPR001509">
    <property type="entry name" value="Epimerase_deHydtase"/>
</dbReference>
<comment type="pathway">
    <text evidence="1">Bacterial outer membrane biogenesis; LPS O-antigen biosynthesis.</text>
</comment>
<evidence type="ECO:0000259" key="5">
    <source>
        <dbReference type="Pfam" id="PF01370"/>
    </source>
</evidence>
<protein>
    <submittedName>
        <fullName evidence="6">NAD dependent epimerase/dehydratase family protein</fullName>
    </submittedName>
</protein>
<dbReference type="RefSeq" id="WP_050413905.1">
    <property type="nucleotide sequence ID" value="NZ_CP023964.1"/>
</dbReference>
<feature type="domain" description="NAD-dependent epimerase/dehydratase" evidence="5">
    <location>
        <begin position="6"/>
        <end position="120"/>
    </location>
</feature>
<dbReference type="AlphaFoldDB" id="A0A380PRE1"/>
<dbReference type="Gene3D" id="3.40.50.720">
    <property type="entry name" value="NAD(P)-binding Rossmann-like Domain"/>
    <property type="match status" value="1"/>
</dbReference>
<evidence type="ECO:0000256" key="2">
    <source>
        <dbReference type="ARBA" id="ARBA00007637"/>
    </source>
</evidence>
<keyword evidence="4" id="KW-0812">Transmembrane</keyword>